<proteinExistence type="predicted"/>
<comment type="caution">
    <text evidence="2">The sequence shown here is derived from an EMBL/GenBank/DDBJ whole genome shotgun (WGS) entry which is preliminary data.</text>
</comment>
<gene>
    <name evidence="2" type="ORF">Q9291_00505</name>
</gene>
<dbReference type="Proteomes" id="UP001225906">
    <property type="component" value="Unassembled WGS sequence"/>
</dbReference>
<dbReference type="EMBL" id="JAVCAP010000001">
    <property type="protein sequence ID" value="MDP8566314.1"/>
    <property type="molecule type" value="Genomic_DNA"/>
</dbReference>
<keyword evidence="1" id="KW-0472">Membrane</keyword>
<dbReference type="CDD" id="cd09910">
    <property type="entry name" value="NGN-insert_like"/>
    <property type="match status" value="1"/>
</dbReference>
<name>A0ABT9JNZ8_9PROT</name>
<keyword evidence="1" id="KW-0812">Transmembrane</keyword>
<evidence type="ECO:0000256" key="1">
    <source>
        <dbReference type="SAM" id="Phobius"/>
    </source>
</evidence>
<evidence type="ECO:0000313" key="3">
    <source>
        <dbReference type="Proteomes" id="UP001225906"/>
    </source>
</evidence>
<reference evidence="3" key="1">
    <citation type="journal article" date="2019" name="Int. J. Syst. Evol. Microbiol.">
        <title>The Global Catalogue of Microorganisms (GCM) 10K type strain sequencing project: providing services to taxonomists for standard genome sequencing and annotation.</title>
        <authorList>
            <consortium name="The Broad Institute Genomics Platform"/>
            <consortium name="The Broad Institute Genome Sequencing Center for Infectious Disease"/>
            <person name="Wu L."/>
            <person name="Ma J."/>
        </authorList>
    </citation>
    <scope>NUCLEOTIDE SEQUENCE [LARGE SCALE GENOMIC DNA]</scope>
    <source>
        <strain evidence="3">VKM B-3159</strain>
    </source>
</reference>
<protein>
    <submittedName>
        <fullName evidence="2">NusG domain II-containing protein</fullName>
    </submittedName>
</protein>
<feature type="transmembrane region" description="Helical" evidence="1">
    <location>
        <begin position="12"/>
        <end position="30"/>
    </location>
</feature>
<accession>A0ABT9JNZ8</accession>
<evidence type="ECO:0000313" key="2">
    <source>
        <dbReference type="EMBL" id="MDP8566314.1"/>
    </source>
</evidence>
<keyword evidence="3" id="KW-1185">Reference proteome</keyword>
<keyword evidence="1" id="KW-1133">Transmembrane helix</keyword>
<dbReference type="RefSeq" id="WP_306388022.1">
    <property type="nucleotide sequence ID" value="NZ_JAVCAP010000001.1"/>
</dbReference>
<organism evidence="2 3">
    <name type="scientific">Methylophilus aquaticus</name>
    <dbReference type="NCBI Taxonomy" id="1971610"/>
    <lineage>
        <taxon>Bacteria</taxon>
        <taxon>Pseudomonadati</taxon>
        <taxon>Pseudomonadota</taxon>
        <taxon>Betaproteobacteria</taxon>
        <taxon>Nitrosomonadales</taxon>
        <taxon>Methylophilaceae</taxon>
        <taxon>Methylophilus</taxon>
    </lineage>
</organism>
<dbReference type="Pfam" id="PF07009">
    <property type="entry name" value="NusG_II"/>
    <property type="match status" value="1"/>
</dbReference>
<sequence length="127" mass="14541">MRTWLSKLRPLLWGDWLVLLLSLGITGWLWSDWGNYAHATKCQIRQGTHIIGTYDLMQDRHITVKGTMGQSVIHIHQGKVRFEHAPCHNQYCVQQGWLRRAGQVVLCLPNQVSIVLLGESGFDSLSY</sequence>
<dbReference type="InterPro" id="IPR038690">
    <property type="entry name" value="NusG_2_sf"/>
</dbReference>
<dbReference type="Gene3D" id="2.60.320.10">
    <property type="entry name" value="N-utilization substance G protein NusG, insert domain"/>
    <property type="match status" value="1"/>
</dbReference>